<organism evidence="2">
    <name type="scientific">Oryza barthii</name>
    <dbReference type="NCBI Taxonomy" id="65489"/>
    <lineage>
        <taxon>Eukaryota</taxon>
        <taxon>Viridiplantae</taxon>
        <taxon>Streptophyta</taxon>
        <taxon>Embryophyta</taxon>
        <taxon>Tracheophyta</taxon>
        <taxon>Spermatophyta</taxon>
        <taxon>Magnoliopsida</taxon>
        <taxon>Liliopsida</taxon>
        <taxon>Poales</taxon>
        <taxon>Poaceae</taxon>
        <taxon>BOP clade</taxon>
        <taxon>Oryzoideae</taxon>
        <taxon>Oryzeae</taxon>
        <taxon>Oryzinae</taxon>
        <taxon>Oryza</taxon>
    </lineage>
</organism>
<keyword evidence="3" id="KW-1185">Reference proteome</keyword>
<evidence type="ECO:0000256" key="1">
    <source>
        <dbReference type="SAM" id="MobiDB-lite"/>
    </source>
</evidence>
<protein>
    <submittedName>
        <fullName evidence="2">Uncharacterized protein</fullName>
    </submittedName>
</protein>
<sequence length="88" mass="8840">MSVVAAALPPLAAATGASSSAHGDGAAPGSRLLIGIVVDGGHRNASGSSRTSLLRLGRQQPDRRLIGSGGDERAPPAWALRESRGEES</sequence>
<dbReference type="EnsemblPlants" id="OBART04G15860.1">
    <property type="protein sequence ID" value="OBART04G15860.1"/>
    <property type="gene ID" value="OBART04G15860"/>
</dbReference>
<dbReference type="PaxDb" id="65489-OBART04G15860.1"/>
<proteinExistence type="predicted"/>
<dbReference type="Proteomes" id="UP000026960">
    <property type="component" value="Chromosome 4"/>
</dbReference>
<name>A0A0D3FWZ2_9ORYZ</name>
<dbReference type="HOGENOM" id="CLU_2472610_0_0_1"/>
<reference evidence="2" key="1">
    <citation type="journal article" date="2009" name="Rice">
        <title>De Novo Next Generation Sequencing of Plant Genomes.</title>
        <authorList>
            <person name="Rounsley S."/>
            <person name="Marri P.R."/>
            <person name="Yu Y."/>
            <person name="He R."/>
            <person name="Sisneros N."/>
            <person name="Goicoechea J.L."/>
            <person name="Lee S.J."/>
            <person name="Angelova A."/>
            <person name="Kudrna D."/>
            <person name="Luo M."/>
            <person name="Affourtit J."/>
            <person name="Desany B."/>
            <person name="Knight J."/>
            <person name="Niazi F."/>
            <person name="Egholm M."/>
            <person name="Wing R.A."/>
        </authorList>
    </citation>
    <scope>NUCLEOTIDE SEQUENCE [LARGE SCALE GENOMIC DNA]</scope>
    <source>
        <strain evidence="2">cv. IRGC 105608</strain>
    </source>
</reference>
<feature type="compositionally biased region" description="Low complexity" evidence="1">
    <location>
        <begin position="46"/>
        <end position="58"/>
    </location>
</feature>
<accession>A0A0D3FWZ2</accession>
<feature type="region of interest" description="Disordered" evidence="1">
    <location>
        <begin position="42"/>
        <end position="88"/>
    </location>
</feature>
<dbReference type="AlphaFoldDB" id="A0A0D3FWZ2"/>
<feature type="compositionally biased region" description="Basic and acidic residues" evidence="1">
    <location>
        <begin position="60"/>
        <end position="74"/>
    </location>
</feature>
<evidence type="ECO:0000313" key="2">
    <source>
        <dbReference type="EnsemblPlants" id="OBART04G15860.1"/>
    </source>
</evidence>
<reference evidence="2" key="2">
    <citation type="submission" date="2015-03" db="UniProtKB">
        <authorList>
            <consortium name="EnsemblPlants"/>
        </authorList>
    </citation>
    <scope>IDENTIFICATION</scope>
</reference>
<evidence type="ECO:0000313" key="3">
    <source>
        <dbReference type="Proteomes" id="UP000026960"/>
    </source>
</evidence>
<dbReference type="Gramene" id="OBART04G15860.1">
    <property type="protein sequence ID" value="OBART04G15860.1"/>
    <property type="gene ID" value="OBART04G15860"/>
</dbReference>